<evidence type="ECO:0000256" key="3">
    <source>
        <dbReference type="ARBA" id="ARBA00022989"/>
    </source>
</evidence>
<dbReference type="RefSeq" id="WP_068710698.1">
    <property type="nucleotide sequence ID" value="NZ_BAAAXQ010000066.1"/>
</dbReference>
<keyword evidence="3 5" id="KW-1133">Transmembrane helix</keyword>
<feature type="transmembrane region" description="Helical" evidence="5">
    <location>
        <begin position="115"/>
        <end position="138"/>
    </location>
</feature>
<keyword evidence="4 5" id="KW-0472">Membrane</keyword>
<evidence type="ECO:0000256" key="5">
    <source>
        <dbReference type="SAM" id="Phobius"/>
    </source>
</evidence>
<dbReference type="PANTHER" id="PTHR39157">
    <property type="entry name" value="INTEGRAL MEMBRANE PROTEIN-RELATED"/>
    <property type="match status" value="1"/>
</dbReference>
<dbReference type="PANTHER" id="PTHR39157:SF1">
    <property type="entry name" value="DOXX FAMILY PROTEIN"/>
    <property type="match status" value="1"/>
</dbReference>
<gene>
    <name evidence="6" type="ORF">GCM10019998_20130</name>
</gene>
<evidence type="ECO:0000313" key="7">
    <source>
        <dbReference type="Proteomes" id="UP001501577"/>
    </source>
</evidence>
<keyword evidence="2 5" id="KW-0812">Transmembrane</keyword>
<dbReference type="Proteomes" id="UP001501577">
    <property type="component" value="Unassembled WGS sequence"/>
</dbReference>
<evidence type="ECO:0000256" key="2">
    <source>
        <dbReference type="ARBA" id="ARBA00022692"/>
    </source>
</evidence>
<evidence type="ECO:0000313" key="6">
    <source>
        <dbReference type="EMBL" id="GAA3023471.1"/>
    </source>
</evidence>
<dbReference type="InterPro" id="IPR032808">
    <property type="entry name" value="DoxX"/>
</dbReference>
<proteinExistence type="predicted"/>
<keyword evidence="7" id="KW-1185">Reference proteome</keyword>
<evidence type="ECO:0000256" key="1">
    <source>
        <dbReference type="ARBA" id="ARBA00004141"/>
    </source>
</evidence>
<organism evidence="6 7">
    <name type="scientific">Tetragenococcus solitarius</name>
    <dbReference type="NCBI Taxonomy" id="71453"/>
    <lineage>
        <taxon>Bacteria</taxon>
        <taxon>Bacillati</taxon>
        <taxon>Bacillota</taxon>
        <taxon>Bacilli</taxon>
        <taxon>Lactobacillales</taxon>
        <taxon>Enterococcaceae</taxon>
        <taxon>Tetragenococcus</taxon>
    </lineage>
</organism>
<name>A0ABN3YEM9_9ENTE</name>
<reference evidence="6 7" key="1">
    <citation type="journal article" date="2019" name="Int. J. Syst. Evol. Microbiol.">
        <title>The Global Catalogue of Microorganisms (GCM) 10K type strain sequencing project: providing services to taxonomists for standard genome sequencing and annotation.</title>
        <authorList>
            <consortium name="The Broad Institute Genomics Platform"/>
            <consortium name="The Broad Institute Genome Sequencing Center for Infectious Disease"/>
            <person name="Wu L."/>
            <person name="Ma J."/>
        </authorList>
    </citation>
    <scope>NUCLEOTIDE SEQUENCE [LARGE SCALE GENOMIC DNA]</scope>
    <source>
        <strain evidence="6 7">JCM 8736</strain>
    </source>
</reference>
<comment type="subcellular location">
    <subcellularLocation>
        <location evidence="1">Membrane</location>
        <topology evidence="1">Multi-pass membrane protein</topology>
    </subcellularLocation>
</comment>
<sequence length="163" mass="18282">MVKWLRTSKFAMFIIAVLRLYLGFKWALSGWTKITGTFSAQDMLQGAVENPVLDDTGSNAYPWYTEFLDRFVLANIDLFDFIVPWGELLVGLGLIFGTLTTAAAFFGLLMNFSYLLAGTVSINPLFILIQFFILVAGFNAGKIGLDFWVVPFLRKKIPFLKGS</sequence>
<dbReference type="Pfam" id="PF07681">
    <property type="entry name" value="DoxX"/>
    <property type="match status" value="1"/>
</dbReference>
<protein>
    <submittedName>
        <fullName evidence="6">DoxX family protein</fullName>
    </submittedName>
</protein>
<feature type="transmembrane region" description="Helical" evidence="5">
    <location>
        <begin position="10"/>
        <end position="28"/>
    </location>
</feature>
<feature type="transmembrane region" description="Helical" evidence="5">
    <location>
        <begin position="88"/>
        <end position="108"/>
    </location>
</feature>
<comment type="caution">
    <text evidence="6">The sequence shown here is derived from an EMBL/GenBank/DDBJ whole genome shotgun (WGS) entry which is preliminary data.</text>
</comment>
<accession>A0ABN3YEM9</accession>
<dbReference type="EMBL" id="BAAAXQ010000066">
    <property type="protein sequence ID" value="GAA3023471.1"/>
    <property type="molecule type" value="Genomic_DNA"/>
</dbReference>
<evidence type="ECO:0000256" key="4">
    <source>
        <dbReference type="ARBA" id="ARBA00023136"/>
    </source>
</evidence>